<gene>
    <name evidence="2" type="ORF">D3868_30420</name>
    <name evidence="1" type="ORF">SIM66_04715</name>
</gene>
<evidence type="ECO:0000313" key="2">
    <source>
        <dbReference type="EMBL" id="QCO13328.1"/>
    </source>
</evidence>
<protein>
    <submittedName>
        <fullName evidence="2">Uncharacterized protein</fullName>
    </submittedName>
</protein>
<dbReference type="EMBL" id="JAWXYC010000002">
    <property type="protein sequence ID" value="MDX5950498.1"/>
    <property type="molecule type" value="Genomic_DNA"/>
</dbReference>
<dbReference type="RefSeq" id="WP_035682404.1">
    <property type="nucleotide sequence ID" value="NZ_CP012917.1"/>
</dbReference>
<evidence type="ECO:0000313" key="3">
    <source>
        <dbReference type="Proteomes" id="UP000298774"/>
    </source>
</evidence>
<dbReference type="GeneID" id="56453427"/>
<dbReference type="Proteomes" id="UP001277471">
    <property type="component" value="Unassembled WGS sequence"/>
</dbReference>
<organism evidence="2 3">
    <name type="scientific">Azospirillum brasilense</name>
    <dbReference type="NCBI Taxonomy" id="192"/>
    <lineage>
        <taxon>Bacteria</taxon>
        <taxon>Pseudomonadati</taxon>
        <taxon>Pseudomonadota</taxon>
        <taxon>Alphaproteobacteria</taxon>
        <taxon>Rhodospirillales</taxon>
        <taxon>Azospirillaceae</taxon>
        <taxon>Azospirillum</taxon>
    </lineage>
</organism>
<geneLocation type="plasmid" evidence="2 3">
    <name>p4</name>
</geneLocation>
<dbReference type="Proteomes" id="UP000298774">
    <property type="component" value="Plasmid p4"/>
</dbReference>
<keyword evidence="4" id="KW-1185">Reference proteome</keyword>
<proteinExistence type="predicted"/>
<dbReference type="EMBL" id="CP032343">
    <property type="protein sequence ID" value="QCO13328.1"/>
    <property type="molecule type" value="Genomic_DNA"/>
</dbReference>
<evidence type="ECO:0000313" key="4">
    <source>
        <dbReference type="Proteomes" id="UP001277471"/>
    </source>
</evidence>
<dbReference type="KEGG" id="abf:AMK58_26780"/>
<sequence>MKTELQMSMELEVADAQDAQRFEEKLRGWLRHQSQVVSVSATHSGVGNDVAWRDARRAAFGSPLPNPFAPGRSR</sequence>
<reference evidence="2 3" key="1">
    <citation type="submission" date="2018-09" db="EMBL/GenBank/DDBJ databases">
        <title>Whole genome based analysis of evolution and adaptive divergence in Indian and Brazilian strains of Azospirillum brasilense.</title>
        <authorList>
            <person name="Singh C."/>
            <person name="Tripathi A.K."/>
        </authorList>
    </citation>
    <scope>NUCLEOTIDE SEQUENCE [LARGE SCALE GENOMIC DNA]</scope>
    <source>
        <strain evidence="2 3">MTCC4038</strain>
        <plasmid evidence="2 3">p4</plasmid>
    </source>
</reference>
<keyword evidence="2" id="KW-0614">Plasmid</keyword>
<reference evidence="1 4" key="2">
    <citation type="submission" date="2023-11" db="EMBL/GenBank/DDBJ databases">
        <title>MicrobeMod: A computational toolkit for identifying prokaryotic methylation and restriction-modification with nanopore sequencing.</title>
        <authorList>
            <person name="Crits-Christoph A."/>
            <person name="Kang S.C."/>
            <person name="Lee H."/>
            <person name="Ostrov N."/>
        </authorList>
    </citation>
    <scope>NUCLEOTIDE SEQUENCE [LARGE SCALE GENOMIC DNA]</scope>
    <source>
        <strain evidence="1 4">ATCC 29145</strain>
    </source>
</reference>
<dbReference type="AlphaFoldDB" id="A0A0N7I947"/>
<name>A0A0N7I947_AZOBR</name>
<evidence type="ECO:0000313" key="1">
    <source>
        <dbReference type="EMBL" id="MDX5950498.1"/>
    </source>
</evidence>
<accession>A0A0N7I947</accession>